<reference evidence="12 13" key="1">
    <citation type="submission" date="2015-09" db="EMBL/GenBank/DDBJ databases">
        <title>Genome announcement of multiple Pseudomonas syringae strains.</title>
        <authorList>
            <person name="Thakur S."/>
            <person name="Wang P.W."/>
            <person name="Gong Y."/>
            <person name="Weir B.S."/>
            <person name="Guttman D.S."/>
        </authorList>
    </citation>
    <scope>NUCLEOTIDE SEQUENCE [LARGE SCALE GENOMIC DNA]</scope>
    <source>
        <strain evidence="12 13">ICMP4303</strain>
    </source>
</reference>
<evidence type="ECO:0000313" key="12">
    <source>
        <dbReference type="EMBL" id="KPW52308.1"/>
    </source>
</evidence>
<dbReference type="SUPFAM" id="SSF53706">
    <property type="entry name" value="Formate dehydrogenase/DMSO reductase, domains 1-3"/>
    <property type="match status" value="1"/>
</dbReference>
<dbReference type="InterPro" id="IPR037951">
    <property type="entry name" value="MopB_CT_YdeP"/>
</dbReference>
<dbReference type="PANTHER" id="PTHR43105">
    <property type="entry name" value="RESPIRATORY NITRATE REDUCTASE"/>
    <property type="match status" value="1"/>
</dbReference>
<evidence type="ECO:0000256" key="2">
    <source>
        <dbReference type="ARBA" id="ARBA00001966"/>
    </source>
</evidence>
<keyword evidence="6" id="KW-0479">Metal-binding</keyword>
<dbReference type="GO" id="GO:0043546">
    <property type="term" value="F:molybdopterin cofactor binding"/>
    <property type="evidence" value="ECO:0007669"/>
    <property type="project" value="InterPro"/>
</dbReference>
<name>A0A0P9KAF4_9PSED</name>
<keyword evidence="7" id="KW-0560">Oxidoreductase</keyword>
<keyword evidence="4" id="KW-0004">4Fe-4S</keyword>
<protein>
    <submittedName>
        <fullName evidence="12">Oxidoreductase alpha subunit</fullName>
    </submittedName>
</protein>
<dbReference type="GO" id="GO:0030151">
    <property type="term" value="F:molybdenum ion binding"/>
    <property type="evidence" value="ECO:0007669"/>
    <property type="project" value="InterPro"/>
</dbReference>
<dbReference type="CDD" id="cd02787">
    <property type="entry name" value="MopB_CT_ydeP"/>
    <property type="match status" value="1"/>
</dbReference>
<dbReference type="GO" id="GO:1990204">
    <property type="term" value="C:oxidoreductase complex"/>
    <property type="evidence" value="ECO:0007669"/>
    <property type="project" value="UniProtKB-ARBA"/>
</dbReference>
<dbReference type="PIRSF" id="PIRSF000144">
    <property type="entry name" value="CbbBc"/>
    <property type="match status" value="1"/>
</dbReference>
<feature type="domain" description="Molybdopterin dinucleotide-binding" evidence="11">
    <location>
        <begin position="693"/>
        <end position="800"/>
    </location>
</feature>
<dbReference type="EMBL" id="LJPT01000016">
    <property type="protein sequence ID" value="KPW52308.1"/>
    <property type="molecule type" value="Genomic_DNA"/>
</dbReference>
<dbReference type="Pfam" id="PF00384">
    <property type="entry name" value="Molybdopterin"/>
    <property type="match status" value="1"/>
</dbReference>
<keyword evidence="9" id="KW-0411">Iron-sulfur</keyword>
<evidence type="ECO:0000256" key="8">
    <source>
        <dbReference type="ARBA" id="ARBA00023004"/>
    </source>
</evidence>
<evidence type="ECO:0000256" key="3">
    <source>
        <dbReference type="ARBA" id="ARBA00010312"/>
    </source>
</evidence>
<gene>
    <name evidence="12" type="ORF">ALO88_04809</name>
</gene>
<keyword evidence="8" id="KW-0408">Iron</keyword>
<comment type="similarity">
    <text evidence="3">Belongs to the prokaryotic molybdopterin-containing oxidoreductase family.</text>
</comment>
<evidence type="ECO:0000256" key="5">
    <source>
        <dbReference type="ARBA" id="ARBA00022505"/>
    </source>
</evidence>
<dbReference type="NCBIfam" id="TIGR01701">
    <property type="entry name" value="Fdhalpha-like"/>
    <property type="match status" value="1"/>
</dbReference>
<dbReference type="PATRIC" id="fig|251702.3.peg.1778"/>
<dbReference type="InterPro" id="IPR006657">
    <property type="entry name" value="MoPterin_dinucl-bd_dom"/>
</dbReference>
<evidence type="ECO:0000256" key="9">
    <source>
        <dbReference type="ARBA" id="ARBA00023014"/>
    </source>
</evidence>
<comment type="cofactor">
    <cofactor evidence="2">
        <name>[4Fe-4S] cluster</name>
        <dbReference type="ChEBI" id="CHEBI:49883"/>
    </cofactor>
</comment>
<dbReference type="InterPro" id="IPR006656">
    <property type="entry name" value="Mopterin_OxRdtase"/>
</dbReference>
<sequence length="826" mass="91144">MNLRPTGSVGNARRSGRILLGPVYLTYTRTKPVTGFTRETYAMSDSNAPLQGSQTDGSPAGGWPALNAVNKHLLHQHVLVKGNRTLLSMNKPGGFDCPSCSWPDPKKPHTFEYCENGAKALAWESTKKRVTPEFFARHTVSELATWSDHDLEKQGRIAEPMRYDAASDKYLPVTWDEAFAEIGEELRQLSDPWKLELYTSGRTSNEAAFLYQLFGRLYGMANFPDCSNMCHETTTVALPESIGVGKGTTTLEDFENADAIFIIGQNPGSNSPRMMSELHAAAKRGASIISFNPLREKALVRFASPQDPRDMLSLHGVEISSRYHQVRIGGDMIALQGVCKAVIEADDVARREHLPRVLDVAFIEEHTHGFEQYADYCRQLPWDLIESHSGLTRQAIEDVAAVYRRSERVICCWGMGVTQHKRGGDAVQQIINLLLLRGNIGKLGAGACPVRGHSNVQGDRTMGIYEKAGEPFLASMSKVFGFEASRRKGHAVAETCEALLRGEVEALISMGGNFFRAIPDIDAICPTVSRLKMTVLVNTKLNRSATVHGQKAFLLPCVARSERDLQNGVAQTITVEDSMSMVHGSTGMLEPASKHLISEVAIIAGIAKATLAPNPNVDWDSYVGDYARIRDKIEEVLPEQFYDFNQRILEPGGFRLPNAASERKWDTESGKANFLFTEGIYDEDDTPPGAAHLQLMTIRSHDQFNTTVYSNDDRYRDIFGDRMVVMLNPQDIERLGLKAGDYIEFQTALDLTTPRRAPGFKVIAYDVPPGCCAAYYPETNGLLPLANRDSRSNTPAAKSIPVNLVRMSPEGAQVALERRGLIAAAS</sequence>
<comment type="cofactor">
    <cofactor evidence="1">
        <name>Mo-bis(molybdopterin guanine dinucleotide)</name>
        <dbReference type="ChEBI" id="CHEBI:60539"/>
    </cofactor>
</comment>
<dbReference type="PANTHER" id="PTHR43105:SF4">
    <property type="entry name" value="PROTEIN YDEP"/>
    <property type="match status" value="1"/>
</dbReference>
<proteinExistence type="inferred from homology"/>
<evidence type="ECO:0000256" key="1">
    <source>
        <dbReference type="ARBA" id="ARBA00001942"/>
    </source>
</evidence>
<dbReference type="GO" id="GO:0051539">
    <property type="term" value="F:4 iron, 4 sulfur cluster binding"/>
    <property type="evidence" value="ECO:0007669"/>
    <property type="project" value="UniProtKB-KW"/>
</dbReference>
<evidence type="ECO:0000259" key="10">
    <source>
        <dbReference type="Pfam" id="PF00384"/>
    </source>
</evidence>
<evidence type="ECO:0000259" key="11">
    <source>
        <dbReference type="Pfam" id="PF01568"/>
    </source>
</evidence>
<evidence type="ECO:0000256" key="7">
    <source>
        <dbReference type="ARBA" id="ARBA00023002"/>
    </source>
</evidence>
<evidence type="ECO:0000256" key="6">
    <source>
        <dbReference type="ARBA" id="ARBA00022723"/>
    </source>
</evidence>
<dbReference type="GO" id="GO:0008863">
    <property type="term" value="F:formate dehydrogenase (NAD+) activity"/>
    <property type="evidence" value="ECO:0007669"/>
    <property type="project" value="InterPro"/>
</dbReference>
<dbReference type="Gene3D" id="3.40.228.10">
    <property type="entry name" value="Dimethylsulfoxide Reductase, domain 2"/>
    <property type="match status" value="1"/>
</dbReference>
<evidence type="ECO:0000256" key="4">
    <source>
        <dbReference type="ARBA" id="ARBA00022485"/>
    </source>
</evidence>
<comment type="caution">
    <text evidence="12">The sequence shown here is derived from an EMBL/GenBank/DDBJ whole genome shotgun (WGS) entry which is preliminary data.</text>
</comment>
<dbReference type="InterPro" id="IPR041953">
    <property type="entry name" value="YdeP_MopB"/>
</dbReference>
<dbReference type="CDD" id="cd02767">
    <property type="entry name" value="MopB_ydeP"/>
    <property type="match status" value="1"/>
</dbReference>
<organism evidence="12 13">
    <name type="scientific">Pseudomonas syringae pv. antirrhini</name>
    <dbReference type="NCBI Taxonomy" id="251702"/>
    <lineage>
        <taxon>Bacteria</taxon>
        <taxon>Pseudomonadati</taxon>
        <taxon>Pseudomonadota</taxon>
        <taxon>Gammaproteobacteria</taxon>
        <taxon>Pseudomonadales</taxon>
        <taxon>Pseudomonadaceae</taxon>
        <taxon>Pseudomonas</taxon>
    </lineage>
</organism>
<evidence type="ECO:0000313" key="13">
    <source>
        <dbReference type="Proteomes" id="UP000050425"/>
    </source>
</evidence>
<dbReference type="AlphaFoldDB" id="A0A0P9KAF4"/>
<dbReference type="Gene3D" id="3.40.50.740">
    <property type="match status" value="1"/>
</dbReference>
<keyword evidence="5" id="KW-0500">Molybdenum</keyword>
<dbReference type="InterPro" id="IPR050123">
    <property type="entry name" value="Prok_molybdopt-oxidoreductase"/>
</dbReference>
<dbReference type="Gene3D" id="2.40.40.20">
    <property type="match status" value="1"/>
</dbReference>
<feature type="domain" description="Molybdopterin oxidoreductase" evidence="10">
    <location>
        <begin position="156"/>
        <end position="535"/>
    </location>
</feature>
<dbReference type="InterPro" id="IPR009010">
    <property type="entry name" value="Asp_de-COase-like_dom_sf"/>
</dbReference>
<dbReference type="GO" id="GO:0016020">
    <property type="term" value="C:membrane"/>
    <property type="evidence" value="ECO:0007669"/>
    <property type="project" value="TreeGrafter"/>
</dbReference>
<dbReference type="GO" id="GO:0045333">
    <property type="term" value="P:cellular respiration"/>
    <property type="evidence" value="ECO:0007669"/>
    <property type="project" value="UniProtKB-ARBA"/>
</dbReference>
<dbReference type="Pfam" id="PF01568">
    <property type="entry name" value="Molydop_binding"/>
    <property type="match status" value="1"/>
</dbReference>
<accession>A0A0P9KAF4</accession>
<dbReference type="SUPFAM" id="SSF50692">
    <property type="entry name" value="ADC-like"/>
    <property type="match status" value="1"/>
</dbReference>
<dbReference type="Proteomes" id="UP000050425">
    <property type="component" value="Unassembled WGS sequence"/>
</dbReference>
<dbReference type="InterPro" id="IPR010046">
    <property type="entry name" value="Mopterin_OxRdtse_a_bac"/>
</dbReference>